<dbReference type="InterPro" id="IPR001623">
    <property type="entry name" value="DnaJ_domain"/>
</dbReference>
<dbReference type="GO" id="GO:0006284">
    <property type="term" value="P:base-excision repair"/>
    <property type="evidence" value="ECO:0007669"/>
    <property type="project" value="InterPro"/>
</dbReference>
<evidence type="ECO:0000313" key="9">
    <source>
        <dbReference type="EMBL" id="RMZ56841.1"/>
    </source>
</evidence>
<dbReference type="Gene3D" id="1.10.1670.10">
    <property type="entry name" value="Helix-hairpin-Helix base-excision DNA repair enzymes (C-terminal)"/>
    <property type="match status" value="1"/>
</dbReference>
<keyword evidence="3" id="KW-0479">Metal-binding</keyword>
<feature type="compositionally biased region" description="Basic and acidic residues" evidence="7">
    <location>
        <begin position="909"/>
        <end position="927"/>
    </location>
</feature>
<dbReference type="SUPFAM" id="SSF46565">
    <property type="entry name" value="Chaperone J-domain"/>
    <property type="match status" value="1"/>
</dbReference>
<gene>
    <name evidence="9" type="ORF">APUTEX25_002930</name>
</gene>
<organism evidence="9 10">
    <name type="scientific">Auxenochlorella protothecoides</name>
    <name type="common">Green microalga</name>
    <name type="synonym">Chlorella protothecoides</name>
    <dbReference type="NCBI Taxonomy" id="3075"/>
    <lineage>
        <taxon>Eukaryota</taxon>
        <taxon>Viridiplantae</taxon>
        <taxon>Chlorophyta</taxon>
        <taxon>core chlorophytes</taxon>
        <taxon>Trebouxiophyceae</taxon>
        <taxon>Chlorellales</taxon>
        <taxon>Chlorellaceae</taxon>
        <taxon>Auxenochlorella</taxon>
    </lineage>
</organism>
<keyword evidence="4" id="KW-0408">Iron</keyword>
<comment type="caution">
    <text evidence="9">The sequence shown here is derived from an EMBL/GenBank/DDBJ whole genome shotgun (WGS) entry which is preliminary data.</text>
</comment>
<evidence type="ECO:0000256" key="4">
    <source>
        <dbReference type="ARBA" id="ARBA00023004"/>
    </source>
</evidence>
<evidence type="ECO:0000313" key="10">
    <source>
        <dbReference type="Proteomes" id="UP000279271"/>
    </source>
</evidence>
<evidence type="ECO:0000256" key="1">
    <source>
        <dbReference type="ARBA" id="ARBA00004123"/>
    </source>
</evidence>
<proteinExistence type="inferred from homology"/>
<dbReference type="EMBL" id="QOKY01000135">
    <property type="protein sequence ID" value="RMZ56841.1"/>
    <property type="molecule type" value="Genomic_DNA"/>
</dbReference>
<feature type="region of interest" description="Disordered" evidence="7">
    <location>
        <begin position="407"/>
        <end position="432"/>
    </location>
</feature>
<dbReference type="Proteomes" id="UP000279271">
    <property type="component" value="Unassembled WGS sequence"/>
</dbReference>
<dbReference type="CDD" id="cd06257">
    <property type="entry name" value="DnaJ"/>
    <property type="match status" value="1"/>
</dbReference>
<keyword evidence="6" id="KW-0539">Nucleus</keyword>
<dbReference type="Gene3D" id="1.10.340.30">
    <property type="entry name" value="Hypothetical protein, domain 2"/>
    <property type="match status" value="1"/>
</dbReference>
<comment type="subcellular location">
    <subcellularLocation>
        <location evidence="1">Nucleus</location>
    </subcellularLocation>
</comment>
<dbReference type="PANTHER" id="PTHR46213:SF13">
    <property type="entry name" value="DEMETER-LIKE PROTEIN 2-RELATED"/>
    <property type="match status" value="1"/>
</dbReference>
<reference evidence="10" key="1">
    <citation type="journal article" date="2018" name="Algal Res.">
        <title>Characterization of plant carbon substrate utilization by Auxenochlorella protothecoides.</title>
        <authorList>
            <person name="Vogler B.W."/>
            <person name="Starkenburg S.R."/>
            <person name="Sudasinghe N."/>
            <person name="Schambach J.Y."/>
            <person name="Rollin J.A."/>
            <person name="Pattathil S."/>
            <person name="Barry A.N."/>
        </authorList>
    </citation>
    <scope>NUCLEOTIDE SEQUENCE [LARGE SCALE GENOMIC DNA]</scope>
    <source>
        <strain evidence="10">UTEX 25</strain>
    </source>
</reference>
<dbReference type="GO" id="GO:0003677">
    <property type="term" value="F:DNA binding"/>
    <property type="evidence" value="ECO:0007669"/>
    <property type="project" value="UniProtKB-KW"/>
</dbReference>
<keyword evidence="5" id="KW-0238">DNA-binding</keyword>
<dbReference type="InterPro" id="IPR036869">
    <property type="entry name" value="J_dom_sf"/>
</dbReference>
<dbReference type="GO" id="GO:0005634">
    <property type="term" value="C:nucleus"/>
    <property type="evidence" value="ECO:0007669"/>
    <property type="project" value="UniProtKB-SubCell"/>
</dbReference>
<evidence type="ECO:0000259" key="8">
    <source>
        <dbReference type="SMART" id="SM00478"/>
    </source>
</evidence>
<feature type="domain" description="HhH-GPD" evidence="8">
    <location>
        <begin position="91"/>
        <end position="372"/>
    </location>
</feature>
<feature type="region of interest" description="Disordered" evidence="7">
    <location>
        <begin position="487"/>
        <end position="507"/>
    </location>
</feature>
<dbReference type="InterPro" id="IPR044811">
    <property type="entry name" value="DME/ROS1"/>
</dbReference>
<dbReference type="InterPro" id="IPR011257">
    <property type="entry name" value="DNA_glycosylase"/>
</dbReference>
<comment type="similarity">
    <text evidence="2">Belongs to the DNA glycosylase family. DEMETER subfamily.</text>
</comment>
<dbReference type="Gene3D" id="1.10.287.110">
    <property type="entry name" value="DnaJ domain"/>
    <property type="match status" value="1"/>
</dbReference>
<feature type="compositionally biased region" description="Acidic residues" evidence="7">
    <location>
        <begin position="875"/>
        <end position="891"/>
    </location>
</feature>
<accession>A0A3M7L253</accession>
<sequence length="927" mass="100712">SIALAPPVAPDVSTLLGLPDIEDTGLADGERRAHVLRDGALTMVAYGADEILLWHKRVATFQQAMRAVLGDRRRTFLWSGSVLDSVIGAFLTQNVADHLSSSAFMIMAARFPPAADLARHDHSDSVDWEAVRCADKAQVADAIKGRGMQNFLAARIHDCLNHIRRVNWARSKGQDWASVGHISVKKEAQGPGPEPLSVAADQEGANAGTDPGKALPAGLPLDLEADADELEAEGIPRPEPIMTLTSTPVPDPWDETCPGMEAQELLSLEWVRDLPPKEAHDFLSSLHGLGRKSVACIVLLTLRNKEFPVDVNVGRIAARLGWIPLDSEDAVEALDDYAPEPEVHKYLHSRLVGFDVETLYELHYQMITLGKVFCNKLRPNCSACPLRDACEFALNGGPEKKVRRAAAQAAGLALAPPTPDKHREASARPQPAIRRASLAMPGELEASPPRPRPAHKLHWRQVQRLQRMQAEQDPERGAGLDAVLGSVKRGKRSRRGGAGGEPDGIVDLTPLGGLAEDLSMDAESLEPMILHSVPQEDSEPLARRQRYRQLSRHVHPDRCSHPDAHEVFSALQLALEVLQEEMVPAPDIAVGEQVGCGKEDAGPRFQSVAELGRSNDEALGGVRNPARLVLHCLAVPWGMLPPRLARYGSSQRREQLPLFLPEPSSTALLGRFPLNGTYFQVNEVFADHSTVTNPVEIELCDLEGRDSVPVFIGHSIHHMAKGMAYEEVRSMFGRGHVCFRAWDSGTGNPEALPTWLLAGSGLKTKTKWKNSVERAADRAARLAALIEKHGPLAAAALGVQLTSPRARVRPERPGQRRRSFFPTIRSIQKCGVCAACLNPGWKKACLTRRAEMEALAQSILEADGAEEIQAGPGAEVDEGDADLAAEEEGEDLGLASEDKGEALEPLAEEEGKARDPVAMHPEDMIPA</sequence>
<dbReference type="InterPro" id="IPR023170">
    <property type="entry name" value="HhH_base_excis_C"/>
</dbReference>
<evidence type="ECO:0000256" key="2">
    <source>
        <dbReference type="ARBA" id="ARBA00005646"/>
    </source>
</evidence>
<dbReference type="SUPFAM" id="SSF48150">
    <property type="entry name" value="DNA-glycosylase"/>
    <property type="match status" value="2"/>
</dbReference>
<dbReference type="GO" id="GO:0046872">
    <property type="term" value="F:metal ion binding"/>
    <property type="evidence" value="ECO:0007669"/>
    <property type="project" value="UniProtKB-KW"/>
</dbReference>
<dbReference type="GO" id="GO:0019104">
    <property type="term" value="F:DNA N-glycosylase activity"/>
    <property type="evidence" value="ECO:0007669"/>
    <property type="project" value="InterPro"/>
</dbReference>
<dbReference type="GO" id="GO:0141166">
    <property type="term" value="P:chromosomal 5-methylcytosine DNA demethylation pathway"/>
    <property type="evidence" value="ECO:0007669"/>
    <property type="project" value="InterPro"/>
</dbReference>
<dbReference type="PANTHER" id="PTHR46213">
    <property type="entry name" value="TRANSCRIPTIONAL ACTIVATOR DEMETER"/>
    <property type="match status" value="1"/>
</dbReference>
<feature type="region of interest" description="Disordered" evidence="7">
    <location>
        <begin position="872"/>
        <end position="927"/>
    </location>
</feature>
<dbReference type="GO" id="GO:0035514">
    <property type="term" value="F:DNA demethylase activity"/>
    <property type="evidence" value="ECO:0007669"/>
    <property type="project" value="InterPro"/>
</dbReference>
<feature type="region of interest" description="Disordered" evidence="7">
    <location>
        <begin position="186"/>
        <end position="213"/>
    </location>
</feature>
<dbReference type="SMART" id="SM00478">
    <property type="entry name" value="ENDO3c"/>
    <property type="match status" value="1"/>
</dbReference>
<protein>
    <recommendedName>
        <fullName evidence="8">HhH-GPD domain-containing protein</fullName>
    </recommendedName>
</protein>
<feature type="non-terminal residue" evidence="9">
    <location>
        <position position="1"/>
    </location>
</feature>
<dbReference type="InterPro" id="IPR028925">
    <property type="entry name" value="RRM_DME"/>
</dbReference>
<dbReference type="InterPro" id="IPR003265">
    <property type="entry name" value="HhH-GPD_domain"/>
</dbReference>
<evidence type="ECO:0000256" key="5">
    <source>
        <dbReference type="ARBA" id="ARBA00023125"/>
    </source>
</evidence>
<dbReference type="Pfam" id="PF15628">
    <property type="entry name" value="RRM_DME"/>
    <property type="match status" value="1"/>
</dbReference>
<evidence type="ECO:0000256" key="7">
    <source>
        <dbReference type="SAM" id="MobiDB-lite"/>
    </source>
</evidence>
<evidence type="ECO:0000256" key="6">
    <source>
        <dbReference type="ARBA" id="ARBA00023242"/>
    </source>
</evidence>
<dbReference type="AlphaFoldDB" id="A0A3M7L253"/>
<name>A0A3M7L253_AUXPR</name>
<evidence type="ECO:0000256" key="3">
    <source>
        <dbReference type="ARBA" id="ARBA00022723"/>
    </source>
</evidence>